<proteinExistence type="predicted"/>
<accession>A0ABP6UKY0</accession>
<feature type="compositionally biased region" description="Basic and acidic residues" evidence="1">
    <location>
        <begin position="80"/>
        <end position="98"/>
    </location>
</feature>
<comment type="caution">
    <text evidence="3">The sequence shown here is derived from an EMBL/GenBank/DDBJ whole genome shotgun (WGS) entry which is preliminary data.</text>
</comment>
<name>A0ABP6UKY0_9FLAO</name>
<sequence>MKHDFKKKKGIFPLLFIAIIFALSGIVMLLWNAILPDLLSIKTITYWQSMGLLVLTRILFGRLEKPNRPKFANRKFRGMTPEEKEEFRDKWKNKNDKQ</sequence>
<evidence type="ECO:0000256" key="1">
    <source>
        <dbReference type="SAM" id="MobiDB-lite"/>
    </source>
</evidence>
<gene>
    <name evidence="3" type="ORF">GCM10022393_19960</name>
</gene>
<evidence type="ECO:0000313" key="4">
    <source>
        <dbReference type="Proteomes" id="UP001500459"/>
    </source>
</evidence>
<protein>
    <recommendedName>
        <fullName evidence="5">DUF4133 domain-containing protein</fullName>
    </recommendedName>
</protein>
<reference evidence="4" key="1">
    <citation type="journal article" date="2019" name="Int. J. Syst. Evol. Microbiol.">
        <title>The Global Catalogue of Microorganisms (GCM) 10K type strain sequencing project: providing services to taxonomists for standard genome sequencing and annotation.</title>
        <authorList>
            <consortium name="The Broad Institute Genomics Platform"/>
            <consortium name="The Broad Institute Genome Sequencing Center for Infectious Disease"/>
            <person name="Wu L."/>
            <person name="Ma J."/>
        </authorList>
    </citation>
    <scope>NUCLEOTIDE SEQUENCE [LARGE SCALE GENOMIC DNA]</scope>
    <source>
        <strain evidence="4">JCM 17106</strain>
    </source>
</reference>
<evidence type="ECO:0008006" key="5">
    <source>
        <dbReference type="Google" id="ProtNLM"/>
    </source>
</evidence>
<dbReference type="RefSeq" id="WP_344926985.1">
    <property type="nucleotide sequence ID" value="NZ_BAABCW010000006.1"/>
</dbReference>
<keyword evidence="2" id="KW-1133">Transmembrane helix</keyword>
<keyword evidence="4" id="KW-1185">Reference proteome</keyword>
<dbReference type="Proteomes" id="UP001500459">
    <property type="component" value="Unassembled WGS sequence"/>
</dbReference>
<organism evidence="3 4">
    <name type="scientific">Aquimarina addita</name>
    <dbReference type="NCBI Taxonomy" id="870485"/>
    <lineage>
        <taxon>Bacteria</taxon>
        <taxon>Pseudomonadati</taxon>
        <taxon>Bacteroidota</taxon>
        <taxon>Flavobacteriia</taxon>
        <taxon>Flavobacteriales</taxon>
        <taxon>Flavobacteriaceae</taxon>
        <taxon>Aquimarina</taxon>
    </lineage>
</organism>
<evidence type="ECO:0000256" key="2">
    <source>
        <dbReference type="SAM" id="Phobius"/>
    </source>
</evidence>
<feature type="region of interest" description="Disordered" evidence="1">
    <location>
        <begin position="71"/>
        <end position="98"/>
    </location>
</feature>
<feature type="transmembrane region" description="Helical" evidence="2">
    <location>
        <begin position="12"/>
        <end position="31"/>
    </location>
</feature>
<evidence type="ECO:0000313" key="3">
    <source>
        <dbReference type="EMBL" id="GAA3508543.1"/>
    </source>
</evidence>
<dbReference type="EMBL" id="BAABCW010000006">
    <property type="protein sequence ID" value="GAA3508543.1"/>
    <property type="molecule type" value="Genomic_DNA"/>
</dbReference>
<feature type="transmembrane region" description="Helical" evidence="2">
    <location>
        <begin position="43"/>
        <end position="60"/>
    </location>
</feature>
<keyword evidence="2" id="KW-0472">Membrane</keyword>
<keyword evidence="2" id="KW-0812">Transmembrane</keyword>